<dbReference type="PANTHER" id="PTHR34630">
    <property type="entry name" value="OS11G0677101 PROTEIN"/>
    <property type="match status" value="1"/>
</dbReference>
<feature type="non-terminal residue" evidence="1">
    <location>
        <position position="1"/>
    </location>
</feature>
<dbReference type="Gramene" id="TVU05182">
    <property type="protein sequence ID" value="TVU05182"/>
    <property type="gene ID" value="EJB05_48336"/>
</dbReference>
<organism evidence="1 2">
    <name type="scientific">Eragrostis curvula</name>
    <name type="common">weeping love grass</name>
    <dbReference type="NCBI Taxonomy" id="38414"/>
    <lineage>
        <taxon>Eukaryota</taxon>
        <taxon>Viridiplantae</taxon>
        <taxon>Streptophyta</taxon>
        <taxon>Embryophyta</taxon>
        <taxon>Tracheophyta</taxon>
        <taxon>Spermatophyta</taxon>
        <taxon>Magnoliopsida</taxon>
        <taxon>Liliopsida</taxon>
        <taxon>Poales</taxon>
        <taxon>Poaceae</taxon>
        <taxon>PACMAD clade</taxon>
        <taxon>Chloridoideae</taxon>
        <taxon>Eragrostideae</taxon>
        <taxon>Eragrostidinae</taxon>
        <taxon>Eragrostis</taxon>
    </lineage>
</organism>
<keyword evidence="2" id="KW-1185">Reference proteome</keyword>
<dbReference type="OrthoDB" id="683932at2759"/>
<dbReference type="PANTHER" id="PTHR34630:SF34">
    <property type="entry name" value="OS11G0245800 PROTEIN"/>
    <property type="match status" value="1"/>
</dbReference>
<dbReference type="InterPro" id="IPR032675">
    <property type="entry name" value="LRR_dom_sf"/>
</dbReference>
<dbReference type="AlphaFoldDB" id="A0A5J9T1L8"/>
<dbReference type="SUPFAM" id="SSF52058">
    <property type="entry name" value="L domain-like"/>
    <property type="match status" value="1"/>
</dbReference>
<reference evidence="1 2" key="1">
    <citation type="journal article" date="2019" name="Sci. Rep.">
        <title>A high-quality genome of Eragrostis curvula grass provides insights into Poaceae evolution and supports new strategies to enhance forage quality.</title>
        <authorList>
            <person name="Carballo J."/>
            <person name="Santos B.A.C.M."/>
            <person name="Zappacosta D."/>
            <person name="Garbus I."/>
            <person name="Selva J.P."/>
            <person name="Gallo C.A."/>
            <person name="Diaz A."/>
            <person name="Albertini E."/>
            <person name="Caccamo M."/>
            <person name="Echenique V."/>
        </authorList>
    </citation>
    <scope>NUCLEOTIDE SEQUENCE [LARGE SCALE GENOMIC DNA]</scope>
    <source>
        <strain evidence="2">cv. Victoria</strain>
        <tissue evidence="1">Leaf</tissue>
    </source>
</reference>
<proteinExistence type="predicted"/>
<accession>A0A5J9T1L8</accession>
<evidence type="ECO:0000313" key="2">
    <source>
        <dbReference type="Proteomes" id="UP000324897"/>
    </source>
</evidence>
<sequence length="216" mass="24594">MPLLQIRVAIRLPPLKELFNLPPSLEWLEIKYCNKLRRIFDNQQERPTLNQGRHSTDVMTMTSTDGQELSSSATDNFLPCLKYLLIQMCGSLTEIRNIPQSLRDLTIEDCRNLQFLSGRLDALQQVIILRCGRLRSLDLGDLLALEYLRVYDCKRLASLPNGTKSQAYSSLRINSLPSSVQRRLPRLSRKRIRCSLRTSLAGTSFAPSPDFASGLR</sequence>
<gene>
    <name evidence="1" type="ORF">EJB05_48336</name>
</gene>
<name>A0A5J9T1L8_9POAL</name>
<evidence type="ECO:0008006" key="3">
    <source>
        <dbReference type="Google" id="ProtNLM"/>
    </source>
</evidence>
<protein>
    <recommendedName>
        <fullName evidence="3">NB-ARC domain-containing protein</fullName>
    </recommendedName>
</protein>
<evidence type="ECO:0000313" key="1">
    <source>
        <dbReference type="EMBL" id="TVU05182.1"/>
    </source>
</evidence>
<dbReference type="Proteomes" id="UP000324897">
    <property type="component" value="Unassembled WGS sequence"/>
</dbReference>
<dbReference type="EMBL" id="RWGY01000051">
    <property type="protein sequence ID" value="TVU05182.1"/>
    <property type="molecule type" value="Genomic_DNA"/>
</dbReference>
<comment type="caution">
    <text evidence="1">The sequence shown here is derived from an EMBL/GenBank/DDBJ whole genome shotgun (WGS) entry which is preliminary data.</text>
</comment>
<dbReference type="Gene3D" id="3.80.10.10">
    <property type="entry name" value="Ribonuclease Inhibitor"/>
    <property type="match status" value="1"/>
</dbReference>